<feature type="domain" description="AB hydrolase-1" evidence="1">
    <location>
        <begin position="23"/>
        <end position="131"/>
    </location>
</feature>
<dbReference type="Pfam" id="PF00561">
    <property type="entry name" value="Abhydrolase_1"/>
    <property type="match status" value="1"/>
</dbReference>
<dbReference type="SUPFAM" id="SSF53474">
    <property type="entry name" value="alpha/beta-Hydrolases"/>
    <property type="match status" value="1"/>
</dbReference>
<comment type="caution">
    <text evidence="2">The sequence shown here is derived from an EMBL/GenBank/DDBJ whole genome shotgun (WGS) entry which is preliminary data.</text>
</comment>
<dbReference type="InterPro" id="IPR029058">
    <property type="entry name" value="AB_hydrolase_fold"/>
</dbReference>
<dbReference type="RefSeq" id="WP_310314574.1">
    <property type="nucleotide sequence ID" value="NZ_JAVDWU010000003.1"/>
</dbReference>
<dbReference type="Proteomes" id="UP001265700">
    <property type="component" value="Unassembled WGS sequence"/>
</dbReference>
<dbReference type="EMBL" id="JAVDWU010000003">
    <property type="protein sequence ID" value="MDR7149854.1"/>
    <property type="molecule type" value="Genomic_DNA"/>
</dbReference>
<dbReference type="PRINTS" id="PR00111">
    <property type="entry name" value="ABHYDROLASE"/>
</dbReference>
<accession>A0ABU1WKN8</accession>
<organism evidence="2 3">
    <name type="scientific">Hydrogenophaga palleronii</name>
    <dbReference type="NCBI Taxonomy" id="65655"/>
    <lineage>
        <taxon>Bacteria</taxon>
        <taxon>Pseudomonadati</taxon>
        <taxon>Pseudomonadota</taxon>
        <taxon>Betaproteobacteria</taxon>
        <taxon>Burkholderiales</taxon>
        <taxon>Comamonadaceae</taxon>
        <taxon>Hydrogenophaga</taxon>
    </lineage>
</organism>
<dbReference type="InterPro" id="IPR000073">
    <property type="entry name" value="AB_hydrolase_1"/>
</dbReference>
<evidence type="ECO:0000259" key="1">
    <source>
        <dbReference type="Pfam" id="PF00561"/>
    </source>
</evidence>
<proteinExistence type="predicted"/>
<protein>
    <submittedName>
        <fullName evidence="2">Pimeloyl-ACP methyl ester carboxylesterase</fullName>
    </submittedName>
</protein>
<dbReference type="Gene3D" id="3.40.50.1820">
    <property type="entry name" value="alpha/beta hydrolase"/>
    <property type="match status" value="1"/>
</dbReference>
<evidence type="ECO:0000313" key="3">
    <source>
        <dbReference type="Proteomes" id="UP001265700"/>
    </source>
</evidence>
<dbReference type="InterPro" id="IPR050266">
    <property type="entry name" value="AB_hydrolase_sf"/>
</dbReference>
<evidence type="ECO:0000313" key="2">
    <source>
        <dbReference type="EMBL" id="MDR7149854.1"/>
    </source>
</evidence>
<keyword evidence="3" id="KW-1185">Reference proteome</keyword>
<sequence length="283" mass="30832">MNDPFVQIDGARIRYWDSGGSGPSVLMTHGIGESLEFWHRQFDALGQSLRLIAWDMPGHGLSDELASAMSLDGQARVAWQLLDQLGIEQAHLVGNSLGAAMSLRMADQKPARVVSLVLCNSASLGAEVFGAFKLMTLPWLGELMNRPGPMAVAQQIKAIVLRPDAITPQVRTAIERNVHRPGASAHFLKLLRGMTTLGGQRREVWARSHQVLGSLGMPMRIVHGEQDVVLPIAHSIAAHSLCSGSELVRLQDCGHTPQLEQPAVFNALLQKWFLQSESMATSI</sequence>
<reference evidence="2 3" key="1">
    <citation type="submission" date="2023-07" db="EMBL/GenBank/DDBJ databases">
        <title>Sorghum-associated microbial communities from plants grown in Nebraska, USA.</title>
        <authorList>
            <person name="Schachtman D."/>
        </authorList>
    </citation>
    <scope>NUCLEOTIDE SEQUENCE [LARGE SCALE GENOMIC DNA]</scope>
    <source>
        <strain evidence="2 3">4249</strain>
    </source>
</reference>
<name>A0ABU1WKN8_9BURK</name>
<gene>
    <name evidence="2" type="ORF">J2W49_001809</name>
</gene>
<dbReference type="PANTHER" id="PTHR43798">
    <property type="entry name" value="MONOACYLGLYCEROL LIPASE"/>
    <property type="match status" value="1"/>
</dbReference>